<organism evidence="1 2">
    <name type="scientific">Candidatus Gottesmanbacteria bacterium GW2011_GWA1_43_11</name>
    <dbReference type="NCBI Taxonomy" id="1618436"/>
    <lineage>
        <taxon>Bacteria</taxon>
        <taxon>Candidatus Gottesmaniibacteriota</taxon>
    </lineage>
</organism>
<sequence>MINVNKLVWDAWNVEHIARHNVIPEEVEQVCHIDPIVQSGKKGRLLVFGPTKVGRMLAVILDPEAETGVYYPITAYSASNKLIKIYQNQKEVKENDSD</sequence>
<evidence type="ECO:0000313" key="2">
    <source>
        <dbReference type="Proteomes" id="UP000034543"/>
    </source>
</evidence>
<name>A0A0G1EK44_9BACT</name>
<accession>A0A0G1EK44</accession>
<proteinExistence type="predicted"/>
<protein>
    <recommendedName>
        <fullName evidence="3">DUF4258 domain-containing protein</fullName>
    </recommendedName>
</protein>
<comment type="caution">
    <text evidence="1">The sequence shown here is derived from an EMBL/GenBank/DDBJ whole genome shotgun (WGS) entry which is preliminary data.</text>
</comment>
<dbReference type="AlphaFoldDB" id="A0A0G1EK44"/>
<dbReference type="Proteomes" id="UP000034543">
    <property type="component" value="Unassembled WGS sequence"/>
</dbReference>
<gene>
    <name evidence="1" type="ORF">UV59_C0040G0008</name>
</gene>
<evidence type="ECO:0008006" key="3">
    <source>
        <dbReference type="Google" id="ProtNLM"/>
    </source>
</evidence>
<reference evidence="1 2" key="1">
    <citation type="journal article" date="2015" name="Nature">
        <title>rRNA introns, odd ribosomes, and small enigmatic genomes across a large radiation of phyla.</title>
        <authorList>
            <person name="Brown C.T."/>
            <person name="Hug L.A."/>
            <person name="Thomas B.C."/>
            <person name="Sharon I."/>
            <person name="Castelle C.J."/>
            <person name="Singh A."/>
            <person name="Wilkins M.J."/>
            <person name="Williams K.H."/>
            <person name="Banfield J.F."/>
        </authorList>
    </citation>
    <scope>NUCLEOTIDE SEQUENCE [LARGE SCALE GENOMIC DNA]</scope>
</reference>
<dbReference type="EMBL" id="LCFB01000040">
    <property type="protein sequence ID" value="KKS83411.1"/>
    <property type="molecule type" value="Genomic_DNA"/>
</dbReference>
<evidence type="ECO:0000313" key="1">
    <source>
        <dbReference type="EMBL" id="KKS83411.1"/>
    </source>
</evidence>